<accession>A0A6J6XZ89</accession>
<dbReference type="AlphaFoldDB" id="A0A6J6XZ89"/>
<evidence type="ECO:0000313" key="1">
    <source>
        <dbReference type="EMBL" id="CAB4802332.1"/>
    </source>
</evidence>
<protein>
    <submittedName>
        <fullName evidence="1">Unannotated protein</fullName>
    </submittedName>
</protein>
<organism evidence="1">
    <name type="scientific">freshwater metagenome</name>
    <dbReference type="NCBI Taxonomy" id="449393"/>
    <lineage>
        <taxon>unclassified sequences</taxon>
        <taxon>metagenomes</taxon>
        <taxon>ecological metagenomes</taxon>
    </lineage>
</organism>
<dbReference type="EMBL" id="CAFAAI010000185">
    <property type="protein sequence ID" value="CAB4802332.1"/>
    <property type="molecule type" value="Genomic_DNA"/>
</dbReference>
<name>A0A6J6XZ89_9ZZZZ</name>
<sequence>MALVDVADGDEPSVETPVSEVDVLGFVLGLVSVEPFGPVGLPIESSLKSLFKHTAPVPETGPRTIAMVFASFERPASVRCNPSGPVRRGSSVIEAQSTTVTLSNALASATMALFTLA</sequence>
<reference evidence="1" key="1">
    <citation type="submission" date="2020-05" db="EMBL/GenBank/DDBJ databases">
        <authorList>
            <person name="Chiriac C."/>
            <person name="Salcher M."/>
            <person name="Ghai R."/>
            <person name="Kavagutti S V."/>
        </authorList>
    </citation>
    <scope>NUCLEOTIDE SEQUENCE</scope>
</reference>
<gene>
    <name evidence="1" type="ORF">UFOPK2992_01086</name>
</gene>
<proteinExistence type="predicted"/>